<dbReference type="SUPFAM" id="SSF49764">
    <property type="entry name" value="HSP20-like chaperones"/>
    <property type="match status" value="1"/>
</dbReference>
<dbReference type="PANTHER" id="PTHR11527">
    <property type="entry name" value="HEAT-SHOCK PROTEIN 20 FAMILY MEMBER"/>
    <property type="match status" value="1"/>
</dbReference>
<proteinExistence type="inferred from homology"/>
<comment type="caution">
    <text evidence="4">The sequence shown here is derived from an EMBL/GenBank/DDBJ whole genome shotgun (WGS) entry which is preliminary data.</text>
</comment>
<comment type="similarity">
    <text evidence="1 2">Belongs to the small heat shock protein (HSP20) family.</text>
</comment>
<dbReference type="Gene3D" id="2.60.40.790">
    <property type="match status" value="1"/>
</dbReference>
<keyword evidence="5" id="KW-1185">Reference proteome</keyword>
<evidence type="ECO:0000256" key="2">
    <source>
        <dbReference type="RuleBase" id="RU003616"/>
    </source>
</evidence>
<dbReference type="InterPro" id="IPR002068">
    <property type="entry name" value="A-crystallin/Hsp20_dom"/>
</dbReference>
<sequence>MSSNLPSGPNKRNKHEPFGDLMKSMNDFFHEKPVKGFLQSIDDFFRTPFASFPIDVIEQENEIVVTAELPGIKKEQIYINVLDNYLTITVKNNEIVTEEDDVNRVYRRKQSMQQMSRSVGLSQPINESKVKASYQDGLLKIRIPRQKGKRINISTD</sequence>
<dbReference type="RefSeq" id="WP_389362151.1">
    <property type="nucleotide sequence ID" value="NZ_JBIACK010000008.1"/>
</dbReference>
<evidence type="ECO:0000259" key="3">
    <source>
        <dbReference type="PROSITE" id="PS01031"/>
    </source>
</evidence>
<dbReference type="Pfam" id="PF00011">
    <property type="entry name" value="HSP20"/>
    <property type="match status" value="1"/>
</dbReference>
<name>A0ABW6KDD9_9BACI</name>
<dbReference type="PROSITE" id="PS01031">
    <property type="entry name" value="SHSP"/>
    <property type="match status" value="1"/>
</dbReference>
<evidence type="ECO:0000313" key="4">
    <source>
        <dbReference type="EMBL" id="MFE8702191.1"/>
    </source>
</evidence>
<accession>A0ABW6KDD9</accession>
<dbReference type="InterPro" id="IPR008978">
    <property type="entry name" value="HSP20-like_chaperone"/>
</dbReference>
<reference evidence="4 5" key="1">
    <citation type="submission" date="2024-08" db="EMBL/GenBank/DDBJ databases">
        <title>Two novel Cytobacillus novel species.</title>
        <authorList>
            <person name="Liu G."/>
        </authorList>
    </citation>
    <scope>NUCLEOTIDE SEQUENCE [LARGE SCALE GENOMIC DNA]</scope>
    <source>
        <strain evidence="4 5">FJAT-54145</strain>
    </source>
</reference>
<dbReference type="EMBL" id="JBIACK010000008">
    <property type="protein sequence ID" value="MFE8702191.1"/>
    <property type="molecule type" value="Genomic_DNA"/>
</dbReference>
<protein>
    <submittedName>
        <fullName evidence="4">Hsp20/alpha crystallin family protein</fullName>
    </submittedName>
</protein>
<organism evidence="4 5">
    <name type="scientific">Cytobacillus spartinae</name>
    <dbReference type="NCBI Taxonomy" id="3299023"/>
    <lineage>
        <taxon>Bacteria</taxon>
        <taxon>Bacillati</taxon>
        <taxon>Bacillota</taxon>
        <taxon>Bacilli</taxon>
        <taxon>Bacillales</taxon>
        <taxon>Bacillaceae</taxon>
        <taxon>Cytobacillus</taxon>
    </lineage>
</organism>
<feature type="domain" description="SHSP" evidence="3">
    <location>
        <begin position="45"/>
        <end position="156"/>
    </location>
</feature>
<evidence type="ECO:0000256" key="1">
    <source>
        <dbReference type="PROSITE-ProRule" id="PRU00285"/>
    </source>
</evidence>
<dbReference type="Proteomes" id="UP001601059">
    <property type="component" value="Unassembled WGS sequence"/>
</dbReference>
<dbReference type="InterPro" id="IPR031107">
    <property type="entry name" value="Small_HSP"/>
</dbReference>
<gene>
    <name evidence="4" type="ORF">ACFYKX_16455</name>
</gene>
<evidence type="ECO:0000313" key="5">
    <source>
        <dbReference type="Proteomes" id="UP001601059"/>
    </source>
</evidence>